<sequence>MRTIFKYIATVGVVWLGFAGVGFAQPMSNEMAQGIYDEEVRKKRAQQQQGANTDPSAAEVRAWHERERKIQAEIAQHRATPYWMVIGRDWGNKKIAWSGGYASKERAIEWALSQCESSDCRLIATIANACGVIVYAHENPKSISDIFIGVDPDDKKAAAKAMQSCEAVHRKNNPDRCFYSGIQTKHGTAFCTGYDYSVYGQQ</sequence>
<keyword evidence="3" id="KW-1185">Reference proteome</keyword>
<proteinExistence type="predicted"/>
<dbReference type="InterPro" id="IPR025240">
    <property type="entry name" value="DUF4189"/>
</dbReference>
<feature type="domain" description="DUF4189" evidence="1">
    <location>
        <begin position="83"/>
        <end position="170"/>
    </location>
</feature>
<dbReference type="KEGG" id="nmus:H7A79_2487"/>
<name>A0A7H1M872_9NEIS</name>
<accession>A0A7H1M872</accession>
<evidence type="ECO:0000313" key="2">
    <source>
        <dbReference type="EMBL" id="QNT57837.1"/>
    </source>
</evidence>
<evidence type="ECO:0000259" key="1">
    <source>
        <dbReference type="Pfam" id="PF13827"/>
    </source>
</evidence>
<reference evidence="2" key="1">
    <citation type="submission" date="2024-06" db="EMBL/GenBank/DDBJ databases">
        <title>Complete Genome Sequence of mouse commensal type strain Neisseria musculi.</title>
        <authorList>
            <person name="Thapa E."/>
            <person name="Aluvathingal J."/>
            <person name="Nadendla S."/>
            <person name="Mehta A."/>
            <person name="Tettelin H."/>
            <person name="Weyand N.J."/>
        </authorList>
    </citation>
    <scope>NUCLEOTIDE SEQUENCE</scope>
    <source>
        <strain evidence="2">NW831</strain>
    </source>
</reference>
<protein>
    <recommendedName>
        <fullName evidence="1">DUF4189 domain-containing protein</fullName>
    </recommendedName>
</protein>
<evidence type="ECO:0000313" key="3">
    <source>
        <dbReference type="Proteomes" id="UP000516412"/>
    </source>
</evidence>
<dbReference type="RefSeq" id="WP_187000513.1">
    <property type="nucleotide sequence ID" value="NZ_CP060414.2"/>
</dbReference>
<dbReference type="AlphaFoldDB" id="A0A7H1M872"/>
<dbReference type="Proteomes" id="UP000516412">
    <property type="component" value="Chromosome"/>
</dbReference>
<gene>
    <name evidence="2" type="ORF">H7A79_2487</name>
</gene>
<organism evidence="2 3">
    <name type="scientific">Neisseria musculi</name>
    <dbReference type="NCBI Taxonomy" id="1815583"/>
    <lineage>
        <taxon>Bacteria</taxon>
        <taxon>Pseudomonadati</taxon>
        <taxon>Pseudomonadota</taxon>
        <taxon>Betaproteobacteria</taxon>
        <taxon>Neisseriales</taxon>
        <taxon>Neisseriaceae</taxon>
        <taxon>Neisseria</taxon>
    </lineage>
</organism>
<dbReference type="Pfam" id="PF13827">
    <property type="entry name" value="DUF4189"/>
    <property type="match status" value="1"/>
</dbReference>
<dbReference type="EMBL" id="CP060414">
    <property type="protein sequence ID" value="QNT57837.1"/>
    <property type="molecule type" value="Genomic_DNA"/>
</dbReference>